<dbReference type="Proteomes" id="UP000236162">
    <property type="component" value="Unassembled WGS sequence"/>
</dbReference>
<reference evidence="1 2" key="1">
    <citation type="submission" date="2017-04" db="EMBL/GenBank/DDBJ databases">
        <title>In vitro and in silico characterization of Lactobacillus paraplantarum D2-1, a starter culture for soymilk fermentation.</title>
        <authorList>
            <person name="Endo A."/>
            <person name="Sasaki F."/>
            <person name="Maeno S."/>
            <person name="Kanesaki Y."/>
            <person name="Kubota E."/>
            <person name="Torres G.A."/>
            <person name="Tomita S."/>
            <person name="Nakagawa J."/>
        </authorList>
    </citation>
    <scope>NUCLEOTIDE SEQUENCE [LARGE SCALE GENOMIC DNA]</scope>
    <source>
        <strain evidence="1 2">D2-1</strain>
    </source>
</reference>
<evidence type="ECO:0008006" key="3">
    <source>
        <dbReference type="Google" id="ProtNLM"/>
    </source>
</evidence>
<organism evidence="1 2">
    <name type="scientific">Lactiplantibacillus paraplantarum</name>
    <dbReference type="NCBI Taxonomy" id="60520"/>
    <lineage>
        <taxon>Bacteria</taxon>
        <taxon>Bacillati</taxon>
        <taxon>Bacillota</taxon>
        <taxon>Bacilli</taxon>
        <taxon>Lactobacillales</taxon>
        <taxon>Lactobacillaceae</taxon>
        <taxon>Lactiplantibacillus</taxon>
    </lineage>
</organism>
<evidence type="ECO:0000313" key="1">
    <source>
        <dbReference type="EMBL" id="GBF02941.1"/>
    </source>
</evidence>
<gene>
    <name evidence="1" type="ORF">LPPLD21_02493</name>
</gene>
<evidence type="ECO:0000313" key="2">
    <source>
        <dbReference type="Proteomes" id="UP000236162"/>
    </source>
</evidence>
<proteinExistence type="predicted"/>
<comment type="caution">
    <text evidence="1">The sequence shown here is derived from an EMBL/GenBank/DDBJ whole genome shotgun (WGS) entry which is preliminary data.</text>
</comment>
<name>A0ABQ0NCZ2_9LACO</name>
<protein>
    <recommendedName>
        <fullName evidence="3">Mobile element protein</fullName>
    </recommendedName>
</protein>
<accession>A0ABQ0NCZ2</accession>
<sequence>MECGLKMVRQLMLFLSMAGKYTVRICLKTRETYHQPQIQTLGMSYLILAKYMILE</sequence>
<keyword evidence="2" id="KW-1185">Reference proteome</keyword>
<dbReference type="EMBL" id="BDOR01000018">
    <property type="protein sequence ID" value="GBF02941.1"/>
    <property type="molecule type" value="Genomic_DNA"/>
</dbReference>